<accession>A0A0A9CH59</accession>
<sequence>MQTRTERARQGRNRS</sequence>
<reference evidence="1" key="2">
    <citation type="journal article" date="2015" name="Data Brief">
        <title>Shoot transcriptome of the giant reed, Arundo donax.</title>
        <authorList>
            <person name="Barrero R.A."/>
            <person name="Guerrero F.D."/>
            <person name="Moolhuijzen P."/>
            <person name="Goolsby J.A."/>
            <person name="Tidwell J."/>
            <person name="Bellgard S.E."/>
            <person name="Bellgard M.I."/>
        </authorList>
    </citation>
    <scope>NUCLEOTIDE SEQUENCE</scope>
    <source>
        <tissue evidence="1">Shoot tissue taken approximately 20 cm above the soil surface</tissue>
    </source>
</reference>
<evidence type="ECO:0000313" key="1">
    <source>
        <dbReference type="EMBL" id="JAD73803.1"/>
    </source>
</evidence>
<proteinExistence type="predicted"/>
<dbReference type="EMBL" id="GBRH01224092">
    <property type="protein sequence ID" value="JAD73803.1"/>
    <property type="molecule type" value="Transcribed_RNA"/>
</dbReference>
<reference evidence="1" key="1">
    <citation type="submission" date="2014-09" db="EMBL/GenBank/DDBJ databases">
        <authorList>
            <person name="Magalhaes I.L.F."/>
            <person name="Oliveira U."/>
            <person name="Santos F.R."/>
            <person name="Vidigal T.H.D.A."/>
            <person name="Brescovit A.D."/>
            <person name="Santos A.J."/>
        </authorList>
    </citation>
    <scope>NUCLEOTIDE SEQUENCE</scope>
    <source>
        <tissue evidence="1">Shoot tissue taken approximately 20 cm above the soil surface</tissue>
    </source>
</reference>
<name>A0A0A9CH59_ARUDO</name>
<organism evidence="1">
    <name type="scientific">Arundo donax</name>
    <name type="common">Giant reed</name>
    <name type="synonym">Donax arundinaceus</name>
    <dbReference type="NCBI Taxonomy" id="35708"/>
    <lineage>
        <taxon>Eukaryota</taxon>
        <taxon>Viridiplantae</taxon>
        <taxon>Streptophyta</taxon>
        <taxon>Embryophyta</taxon>
        <taxon>Tracheophyta</taxon>
        <taxon>Spermatophyta</taxon>
        <taxon>Magnoliopsida</taxon>
        <taxon>Liliopsida</taxon>
        <taxon>Poales</taxon>
        <taxon>Poaceae</taxon>
        <taxon>PACMAD clade</taxon>
        <taxon>Arundinoideae</taxon>
        <taxon>Arundineae</taxon>
        <taxon>Arundo</taxon>
    </lineage>
</organism>
<protein>
    <submittedName>
        <fullName evidence="1">Uncharacterized protein</fullName>
    </submittedName>
</protein>